<evidence type="ECO:0008006" key="4">
    <source>
        <dbReference type="Google" id="ProtNLM"/>
    </source>
</evidence>
<keyword evidence="3" id="KW-1185">Reference proteome</keyword>
<feature type="compositionally biased region" description="Low complexity" evidence="1">
    <location>
        <begin position="488"/>
        <end position="503"/>
    </location>
</feature>
<dbReference type="Proteomes" id="UP001642405">
    <property type="component" value="Unassembled WGS sequence"/>
</dbReference>
<feature type="region of interest" description="Disordered" evidence="1">
    <location>
        <begin position="471"/>
        <end position="513"/>
    </location>
</feature>
<evidence type="ECO:0000256" key="1">
    <source>
        <dbReference type="SAM" id="MobiDB-lite"/>
    </source>
</evidence>
<dbReference type="EMBL" id="CAWUHB010000004">
    <property type="protein sequence ID" value="CAK7211857.1"/>
    <property type="molecule type" value="Genomic_DNA"/>
</dbReference>
<name>A0ABP0AX55_9PEZI</name>
<evidence type="ECO:0000313" key="2">
    <source>
        <dbReference type="EMBL" id="CAK7211857.1"/>
    </source>
</evidence>
<comment type="caution">
    <text evidence="2">The sequence shown here is derived from an EMBL/GenBank/DDBJ whole genome shotgun (WGS) entry which is preliminary data.</text>
</comment>
<protein>
    <recommendedName>
        <fullName evidence="4">Clr5 domain-containing protein</fullName>
    </recommendedName>
</protein>
<organism evidence="2 3">
    <name type="scientific">Sporothrix curviconia</name>
    <dbReference type="NCBI Taxonomy" id="1260050"/>
    <lineage>
        <taxon>Eukaryota</taxon>
        <taxon>Fungi</taxon>
        <taxon>Dikarya</taxon>
        <taxon>Ascomycota</taxon>
        <taxon>Pezizomycotina</taxon>
        <taxon>Sordariomycetes</taxon>
        <taxon>Sordariomycetidae</taxon>
        <taxon>Ophiostomatales</taxon>
        <taxon>Ophiostomataceae</taxon>
        <taxon>Sporothrix</taxon>
    </lineage>
</organism>
<accession>A0ABP0AX55</accession>
<sequence>MIHNHYEPGQILWFLRNYWRFDREAMIAEWHRTFQDSNFGKSQYQWLKSRYGMKIEWGASLNHPPFPGARPGLPGTENYIPPDIPANPPRATFRTRSDSPAPVLITAPATAAAQGIVSHAPVAQAHMNAHSAVPGGSSSFGQARRSSAGAGRMLGMNHSSVAANTAGPTPVSTPTMAPVMPAAGSGTYVFGNNPGRNGDRATPRSFSGSLNQSHGTYSFASNMGNMSLASPFMSSTAANMGVQNSMNPIVSSFAAAGHGSSMPTLNGSFPVGGSGGVSTDSPQMSAAAPMQSFSYGGPSHQSFQHLAGGFSGNPHGAQSMFSFDGGIAGLGINHGVNTAGNAFFQAAPSGFVPDFASDMTSPAQMDMPMPSAMGCAGNQSGSSDEASTSIPSNAKIIANVMRNSSPISSIAEAIVSPHGSLGQADAGNKRKRSAVEVEFQPPKRANMASGSDQASLPFQVFAAELPSEAATPKIGGKSTKARAKKTASPHTPTSASVPSSASTIPCPASSVPSPTTAEVQEIAMSPAEFEGDWYNGPHEGCSVDARHCHNKSGGLFFLQCADFEKAAMGHTSRVSTPTGCPETSVAPTTGPVTPTAAPTPADAQVATPSNVYSTSPPAGLVLASAGEKAKMEMSFQTPVQAHKEVLPAQSQLDSDATQKSAAQAAGLEEYEYNLVTHVGAALQQYSAGVVKVPAVVEAAATNAAGETLDDFSSMANFDADFHLDDSVLDAFYSDKI</sequence>
<gene>
    <name evidence="2" type="ORF">SCUCBS95973_001266</name>
</gene>
<proteinExistence type="predicted"/>
<evidence type="ECO:0000313" key="3">
    <source>
        <dbReference type="Proteomes" id="UP001642405"/>
    </source>
</evidence>
<reference evidence="2 3" key="1">
    <citation type="submission" date="2024-01" db="EMBL/GenBank/DDBJ databases">
        <authorList>
            <person name="Allen C."/>
            <person name="Tagirdzhanova G."/>
        </authorList>
    </citation>
    <scope>NUCLEOTIDE SEQUENCE [LARGE SCALE GENOMIC DNA]</scope>
</reference>